<comment type="caution">
    <text evidence="1">The sequence shown here is derived from an EMBL/GenBank/DDBJ whole genome shotgun (WGS) entry which is preliminary data.</text>
</comment>
<name>A0A5U0QLL6_SALER</name>
<reference evidence="1" key="1">
    <citation type="submission" date="2018-06" db="EMBL/GenBank/DDBJ databases">
        <authorList>
            <consortium name="PulseNet: The National Subtyping Network for Foodborne Disease Surveillance"/>
            <person name="Tarr C.L."/>
            <person name="Trees E."/>
            <person name="Katz L.S."/>
            <person name="Carleton-Romer H.A."/>
            <person name="Stroika S."/>
            <person name="Kucerova Z."/>
            <person name="Roache K.F."/>
            <person name="Sabol A.L."/>
            <person name="Besser J."/>
            <person name="Gerner-Smidt P."/>
        </authorList>
    </citation>
    <scope>NUCLEOTIDE SEQUENCE</scope>
    <source>
        <strain evidence="1">PNUSAS037973</strain>
    </source>
</reference>
<organism evidence="1">
    <name type="scientific">Salmonella enterica</name>
    <name type="common">Salmonella choleraesuis</name>
    <dbReference type="NCBI Taxonomy" id="28901"/>
    <lineage>
        <taxon>Bacteria</taxon>
        <taxon>Pseudomonadati</taxon>
        <taxon>Pseudomonadota</taxon>
        <taxon>Gammaproteobacteria</taxon>
        <taxon>Enterobacterales</taxon>
        <taxon>Enterobacteriaceae</taxon>
        <taxon>Salmonella</taxon>
    </lineage>
</organism>
<sequence length="110" mass="12539">MIMNVGHVATEKFCTTEVSACNSQQNTSIDLSSCIINAASECTVFVRTIIKKSDSYDAMQIDRLKINMQEKYDTLNLQREHHKKFLQAIKANSFDRSMIERPENPIPLSL</sequence>
<dbReference type="AlphaFoldDB" id="A0A5U0QLL6"/>
<dbReference type="EMBL" id="AAGIRW010000027">
    <property type="protein sequence ID" value="EBO4964709.1"/>
    <property type="molecule type" value="Genomic_DNA"/>
</dbReference>
<feature type="non-terminal residue" evidence="1">
    <location>
        <position position="110"/>
    </location>
</feature>
<accession>A0A5U0QLL6</accession>
<evidence type="ECO:0000313" key="1">
    <source>
        <dbReference type="EMBL" id="EBO4964709.1"/>
    </source>
</evidence>
<protein>
    <submittedName>
        <fullName evidence="1">Uncharacterized protein</fullName>
    </submittedName>
</protein>
<gene>
    <name evidence="1" type="ORF">DO374_08855</name>
</gene>
<proteinExistence type="predicted"/>